<evidence type="ECO:0000256" key="1">
    <source>
        <dbReference type="ARBA" id="ARBA00004123"/>
    </source>
</evidence>
<evidence type="ECO:0000313" key="3">
    <source>
        <dbReference type="EMBL" id="KAE8326583.1"/>
    </source>
</evidence>
<gene>
    <name evidence="3" type="ORF">BDV39DRAFT_176719</name>
</gene>
<proteinExistence type="predicted"/>
<comment type="subcellular location">
    <subcellularLocation>
        <location evidence="1">Nucleus</location>
    </subcellularLocation>
</comment>
<protein>
    <recommendedName>
        <fullName evidence="5">Fungal-specific transcription factor domain-containing protein</fullName>
    </recommendedName>
</protein>
<keyword evidence="4" id="KW-1185">Reference proteome</keyword>
<reference evidence="4" key="1">
    <citation type="submission" date="2019-04" db="EMBL/GenBank/DDBJ databases">
        <title>Friends and foes A comparative genomics studyof 23 Aspergillus species from section Flavi.</title>
        <authorList>
            <consortium name="DOE Joint Genome Institute"/>
            <person name="Kjaerbolling I."/>
            <person name="Vesth T."/>
            <person name="Frisvad J.C."/>
            <person name="Nybo J.L."/>
            <person name="Theobald S."/>
            <person name="Kildgaard S."/>
            <person name="Isbrandt T."/>
            <person name="Kuo A."/>
            <person name="Sato A."/>
            <person name="Lyhne E.K."/>
            <person name="Kogle M.E."/>
            <person name="Wiebenga A."/>
            <person name="Kun R.S."/>
            <person name="Lubbers R.J."/>
            <person name="Makela M.R."/>
            <person name="Barry K."/>
            <person name="Chovatia M."/>
            <person name="Clum A."/>
            <person name="Daum C."/>
            <person name="Haridas S."/>
            <person name="He G."/>
            <person name="LaButti K."/>
            <person name="Lipzen A."/>
            <person name="Mondo S."/>
            <person name="Riley R."/>
            <person name="Salamov A."/>
            <person name="Simmons B.A."/>
            <person name="Magnuson J.K."/>
            <person name="Henrissat B."/>
            <person name="Mortensen U.H."/>
            <person name="Larsen T.O."/>
            <person name="Devries R.P."/>
            <person name="Grigoriev I.V."/>
            <person name="Machida M."/>
            <person name="Baker S.E."/>
            <person name="Andersen M.R."/>
        </authorList>
    </citation>
    <scope>NUCLEOTIDE SEQUENCE [LARGE SCALE GENOMIC DNA]</scope>
    <source>
        <strain evidence="4">CBS 130017</strain>
    </source>
</reference>
<dbReference type="GO" id="GO:0005634">
    <property type="term" value="C:nucleus"/>
    <property type="evidence" value="ECO:0007669"/>
    <property type="project" value="UniProtKB-SubCell"/>
</dbReference>
<sequence length="407" mass="45916">MHYFVRQLSPWLDLYDTESHFATTVPQRARICPPLLNAIFATSAKHLTRVEKNRVGGQFKYDGKLVGNLRPETAIHYHNKCIEHLLSLSESPPEMENENLLAAAIILRFYEEVDAPSIAEDMESAVSGIRVFLSTQAMSASGSKLCRATYWVALRQEALTAFAKQRPFRLPLGPCLPFRSFEPAEDAVWTNRLVIYLADVLQFCFGVDELPSPAVLQTYYSATPNTGIHTAGTFAERVACYEDLVAFDTYWEEHKPPSFEPIHARSPDSTRRVIFPEIWFVGSCHVIGIQHLELARILLTVYNPSILHLGLERHETLQSVDQKVKKAVLRLCGIATTNRDIPPALLTACIAIAMCGDRFDDRLEQQALLGVLAELEEEHAWPTRVTQAQLKRAWGWEGASCIWTNPR</sequence>
<dbReference type="AlphaFoldDB" id="A0A5N6X0R8"/>
<dbReference type="EMBL" id="ML741798">
    <property type="protein sequence ID" value="KAE8326583.1"/>
    <property type="molecule type" value="Genomic_DNA"/>
</dbReference>
<evidence type="ECO:0000256" key="2">
    <source>
        <dbReference type="ARBA" id="ARBA00023242"/>
    </source>
</evidence>
<dbReference type="PANTHER" id="PTHR37534:SF2">
    <property type="entry name" value="N-ACETYLTRANSFERASE DOMAIN-CONTAINING PROTEIN"/>
    <property type="match status" value="1"/>
</dbReference>
<name>A0A5N6X0R8_9EURO</name>
<keyword evidence="2" id="KW-0539">Nucleus</keyword>
<organism evidence="3 4">
    <name type="scientific">Aspergillus sergii</name>
    <dbReference type="NCBI Taxonomy" id="1034303"/>
    <lineage>
        <taxon>Eukaryota</taxon>
        <taxon>Fungi</taxon>
        <taxon>Dikarya</taxon>
        <taxon>Ascomycota</taxon>
        <taxon>Pezizomycotina</taxon>
        <taxon>Eurotiomycetes</taxon>
        <taxon>Eurotiomycetidae</taxon>
        <taxon>Eurotiales</taxon>
        <taxon>Aspergillaceae</taxon>
        <taxon>Aspergillus</taxon>
        <taxon>Aspergillus subgen. Circumdati</taxon>
    </lineage>
</organism>
<dbReference type="PANTHER" id="PTHR37534">
    <property type="entry name" value="TRANSCRIPTIONAL ACTIVATOR PROTEIN UGA3"/>
    <property type="match status" value="1"/>
</dbReference>
<dbReference type="InterPro" id="IPR021858">
    <property type="entry name" value="Fun_TF"/>
</dbReference>
<dbReference type="Proteomes" id="UP000325945">
    <property type="component" value="Unassembled WGS sequence"/>
</dbReference>
<dbReference type="Pfam" id="PF11951">
    <property type="entry name" value="Fungal_trans_2"/>
    <property type="match status" value="1"/>
</dbReference>
<dbReference type="GO" id="GO:0045944">
    <property type="term" value="P:positive regulation of transcription by RNA polymerase II"/>
    <property type="evidence" value="ECO:0007669"/>
    <property type="project" value="TreeGrafter"/>
</dbReference>
<dbReference type="GO" id="GO:0000976">
    <property type="term" value="F:transcription cis-regulatory region binding"/>
    <property type="evidence" value="ECO:0007669"/>
    <property type="project" value="TreeGrafter"/>
</dbReference>
<accession>A0A5N6X0R8</accession>
<evidence type="ECO:0008006" key="5">
    <source>
        <dbReference type="Google" id="ProtNLM"/>
    </source>
</evidence>
<dbReference type="GO" id="GO:0003700">
    <property type="term" value="F:DNA-binding transcription factor activity"/>
    <property type="evidence" value="ECO:0007669"/>
    <property type="project" value="TreeGrafter"/>
</dbReference>
<evidence type="ECO:0000313" key="4">
    <source>
        <dbReference type="Proteomes" id="UP000325945"/>
    </source>
</evidence>